<comment type="caution">
    <text evidence="6">The sequence shown here is derived from an EMBL/GenBank/DDBJ whole genome shotgun (WGS) entry which is preliminary data.</text>
</comment>
<evidence type="ECO:0000313" key="7">
    <source>
        <dbReference type="Proteomes" id="UP001332243"/>
    </source>
</evidence>
<accession>A0ABU7RQT3</accession>
<dbReference type="Gene3D" id="1.10.10.10">
    <property type="entry name" value="Winged helix-like DNA-binding domain superfamily/Winged helix DNA-binding domain"/>
    <property type="match status" value="1"/>
</dbReference>
<dbReference type="Pfam" id="PF00392">
    <property type="entry name" value="GntR"/>
    <property type="match status" value="1"/>
</dbReference>
<reference evidence="6 7" key="1">
    <citation type="submission" date="2024-01" db="EMBL/GenBank/DDBJ databases">
        <title>Genome insights into Plantactinospora sonchi sp. nov.</title>
        <authorList>
            <person name="Wang L."/>
        </authorList>
    </citation>
    <scope>NUCLEOTIDE SEQUENCE [LARGE SCALE GENOMIC DNA]</scope>
    <source>
        <strain evidence="6 7">NEAU-QY2</strain>
    </source>
</reference>
<keyword evidence="7" id="KW-1185">Reference proteome</keyword>
<dbReference type="SUPFAM" id="SSF46785">
    <property type="entry name" value="Winged helix' DNA-binding domain"/>
    <property type="match status" value="1"/>
</dbReference>
<organism evidence="6 7">
    <name type="scientific">Plantactinospora sonchi</name>
    <dbReference type="NCBI Taxonomy" id="1544735"/>
    <lineage>
        <taxon>Bacteria</taxon>
        <taxon>Bacillati</taxon>
        <taxon>Actinomycetota</taxon>
        <taxon>Actinomycetes</taxon>
        <taxon>Micromonosporales</taxon>
        <taxon>Micromonosporaceae</taxon>
        <taxon>Plantactinospora</taxon>
    </lineage>
</organism>
<dbReference type="InterPro" id="IPR008920">
    <property type="entry name" value="TF_FadR/GntR_C"/>
</dbReference>
<dbReference type="PANTHER" id="PTHR43537:SF5">
    <property type="entry name" value="UXU OPERON TRANSCRIPTIONAL REGULATOR"/>
    <property type="match status" value="1"/>
</dbReference>
<evidence type="ECO:0000313" key="6">
    <source>
        <dbReference type="EMBL" id="MEE6258859.1"/>
    </source>
</evidence>
<dbReference type="InterPro" id="IPR000524">
    <property type="entry name" value="Tscrpt_reg_HTH_GntR"/>
</dbReference>
<dbReference type="InterPro" id="IPR036388">
    <property type="entry name" value="WH-like_DNA-bd_sf"/>
</dbReference>
<dbReference type="InterPro" id="IPR036390">
    <property type="entry name" value="WH_DNA-bd_sf"/>
</dbReference>
<dbReference type="PROSITE" id="PS50949">
    <property type="entry name" value="HTH_GNTR"/>
    <property type="match status" value="1"/>
</dbReference>
<protein>
    <submittedName>
        <fullName evidence="6">GntR family transcriptional regulator</fullName>
    </submittedName>
</protein>
<dbReference type="SUPFAM" id="SSF48008">
    <property type="entry name" value="GntR ligand-binding domain-like"/>
    <property type="match status" value="1"/>
</dbReference>
<keyword evidence="3" id="KW-0804">Transcription</keyword>
<evidence type="ECO:0000259" key="5">
    <source>
        <dbReference type="PROSITE" id="PS50949"/>
    </source>
</evidence>
<dbReference type="SMART" id="SM00345">
    <property type="entry name" value="HTH_GNTR"/>
    <property type="match status" value="1"/>
</dbReference>
<dbReference type="PANTHER" id="PTHR43537">
    <property type="entry name" value="TRANSCRIPTIONAL REGULATOR, GNTR FAMILY"/>
    <property type="match status" value="1"/>
</dbReference>
<dbReference type="RefSeq" id="WP_331213982.1">
    <property type="nucleotide sequence ID" value="NZ_JAZGQK010000007.1"/>
</dbReference>
<proteinExistence type="predicted"/>
<keyword evidence="1" id="KW-0805">Transcription regulation</keyword>
<dbReference type="CDD" id="cd07377">
    <property type="entry name" value="WHTH_GntR"/>
    <property type="match status" value="1"/>
</dbReference>
<evidence type="ECO:0000256" key="4">
    <source>
        <dbReference type="SAM" id="MobiDB-lite"/>
    </source>
</evidence>
<keyword evidence="2" id="KW-0238">DNA-binding</keyword>
<name>A0ABU7RQT3_9ACTN</name>
<dbReference type="InterPro" id="IPR011711">
    <property type="entry name" value="GntR_C"/>
</dbReference>
<feature type="region of interest" description="Disordered" evidence="4">
    <location>
        <begin position="1"/>
        <end position="32"/>
    </location>
</feature>
<dbReference type="Gene3D" id="1.20.120.530">
    <property type="entry name" value="GntR ligand-binding domain-like"/>
    <property type="match status" value="1"/>
</dbReference>
<dbReference type="Pfam" id="PF07729">
    <property type="entry name" value="FCD"/>
    <property type="match status" value="1"/>
</dbReference>
<evidence type="ECO:0000256" key="1">
    <source>
        <dbReference type="ARBA" id="ARBA00023015"/>
    </source>
</evidence>
<evidence type="ECO:0000256" key="2">
    <source>
        <dbReference type="ARBA" id="ARBA00023125"/>
    </source>
</evidence>
<feature type="domain" description="HTH gntR-type" evidence="5">
    <location>
        <begin position="30"/>
        <end position="97"/>
    </location>
</feature>
<dbReference type="SMART" id="SM00895">
    <property type="entry name" value="FCD"/>
    <property type="match status" value="1"/>
</dbReference>
<sequence>MHRRITGSGNEGPLMQKSPMEDSPRPKPLGSLGAGITVELRNMIMSGVLKPGQRLIVQELADHFDISRGPIRDSLRVLQSEGLVVPHAGRGVQVATLTAREARETIAIRQAVEPVAARFAMTRHSKELRHELVNRLDAMRKAAADEDWSAIVTTDMELHGAFYELSGVRRLQQLWVSMRLPVLHTFRLHRHYYSSTQTLLTEHEHLVQLVGMGNRDLVGHFLNQHVGGLVEDLATALDDGVAPFAPAFRVDGPTD</sequence>
<gene>
    <name evidence="6" type="ORF">V1633_10190</name>
</gene>
<dbReference type="Proteomes" id="UP001332243">
    <property type="component" value="Unassembled WGS sequence"/>
</dbReference>
<dbReference type="EMBL" id="JAZGQK010000007">
    <property type="protein sequence ID" value="MEE6258859.1"/>
    <property type="molecule type" value="Genomic_DNA"/>
</dbReference>
<evidence type="ECO:0000256" key="3">
    <source>
        <dbReference type="ARBA" id="ARBA00023163"/>
    </source>
</evidence>